<dbReference type="PANTHER" id="PTHR42923:SF3">
    <property type="entry name" value="PROTOPORPHYRINOGEN OXIDASE"/>
    <property type="match status" value="1"/>
</dbReference>
<dbReference type="Pfam" id="PF01593">
    <property type="entry name" value="Amino_oxidase"/>
    <property type="match status" value="1"/>
</dbReference>
<dbReference type="InterPro" id="IPR036188">
    <property type="entry name" value="FAD/NAD-bd_sf"/>
</dbReference>
<dbReference type="RefSeq" id="WP_193495994.1">
    <property type="nucleotide sequence ID" value="NZ_CP063169.1"/>
</dbReference>
<dbReference type="InterPro" id="IPR050464">
    <property type="entry name" value="Zeta_carotene_desat/Oxidored"/>
</dbReference>
<dbReference type="AlphaFoldDB" id="A0A7M1SSH2"/>
<organism evidence="2 3">
    <name type="scientific">Ruania alkalisoli</name>
    <dbReference type="NCBI Taxonomy" id="2779775"/>
    <lineage>
        <taxon>Bacteria</taxon>
        <taxon>Bacillati</taxon>
        <taxon>Actinomycetota</taxon>
        <taxon>Actinomycetes</taxon>
        <taxon>Micrococcales</taxon>
        <taxon>Ruaniaceae</taxon>
        <taxon>Ruania</taxon>
    </lineage>
</organism>
<dbReference type="Gene3D" id="1.10.3110.10">
    <property type="entry name" value="protoporphyrinogen ix oxidase, domain 3"/>
    <property type="match status" value="1"/>
</dbReference>
<evidence type="ECO:0000259" key="1">
    <source>
        <dbReference type="Pfam" id="PF01593"/>
    </source>
</evidence>
<feature type="domain" description="Amine oxidase" evidence="1">
    <location>
        <begin position="14"/>
        <end position="282"/>
    </location>
</feature>
<sequence length="469" mass="47733">MTSAVDVAVIGGGVAGLVAARAAAAAGATVTLLEAADHFGGLVGHHRLAGLTLDSGAESFATRGGHVASLARELGLDEVTPTPVPARVLFDGTLHPLPRAGILGIPTDLDAAGLAEVLGADGLARAREDLTLPVTHGRDTARASLAALVRSRMGTAVLDRLVRPIVRGVHSVEPEELRAEVLLPGIGDRLATHGSLAGALADIRAASPAGSAVAGIDGGVHRLTGALADDLTAHGVTLMTASRALAAHRTPGGWSMTVTAPDGAARHLQATSLVLATAPHTWPALPDDLTRLGADWPPPQQIDLLTLVLRAGDLPPHERAGTLVADPGQGAKALTYASAKWEWVQREAGPDRAVVRLSYGTDPDGAPIVPAAEPDSQHPLAQHRLALRDAARLTGTAEAWPGHALEAVAHTRLTPPAPVLGWETSQRVGPLREASDAVGNLHLTGAWICGSGLASVVPHAQAAGTAAAP</sequence>
<dbReference type="Gene3D" id="3.90.660.20">
    <property type="entry name" value="Protoporphyrinogen oxidase, mitochondrial, domain 2"/>
    <property type="match status" value="1"/>
</dbReference>
<dbReference type="PANTHER" id="PTHR42923">
    <property type="entry name" value="PROTOPORPHYRINOGEN OXIDASE"/>
    <property type="match status" value="1"/>
</dbReference>
<evidence type="ECO:0000313" key="2">
    <source>
        <dbReference type="EMBL" id="QOR69543.1"/>
    </source>
</evidence>
<dbReference type="Proteomes" id="UP000593758">
    <property type="component" value="Chromosome"/>
</dbReference>
<name>A0A7M1SSH2_9MICO</name>
<protein>
    <submittedName>
        <fullName evidence="2">FAD-dependent oxidoreductase</fullName>
    </submittedName>
</protein>
<keyword evidence="3" id="KW-1185">Reference proteome</keyword>
<dbReference type="KEGG" id="halt:IM660_12735"/>
<accession>A0A7M1SSH2</accession>
<evidence type="ECO:0000313" key="3">
    <source>
        <dbReference type="Proteomes" id="UP000593758"/>
    </source>
</evidence>
<dbReference type="PRINTS" id="PR00411">
    <property type="entry name" value="PNDRDTASEI"/>
</dbReference>
<dbReference type="SUPFAM" id="SSF51905">
    <property type="entry name" value="FAD/NAD(P)-binding domain"/>
    <property type="match status" value="1"/>
</dbReference>
<dbReference type="EMBL" id="CP063169">
    <property type="protein sequence ID" value="QOR69543.1"/>
    <property type="molecule type" value="Genomic_DNA"/>
</dbReference>
<reference evidence="2 3" key="1">
    <citation type="submission" date="2020-10" db="EMBL/GenBank/DDBJ databases">
        <title>Haloactinobacterium sp. RN3S43, a bacterium isolated from saline soil.</title>
        <authorList>
            <person name="Sun J.-Q."/>
        </authorList>
    </citation>
    <scope>NUCLEOTIDE SEQUENCE [LARGE SCALE GENOMIC DNA]</scope>
    <source>
        <strain evidence="2 3">RN3S43</strain>
    </source>
</reference>
<gene>
    <name evidence="2" type="ORF">IM660_12735</name>
</gene>
<dbReference type="Gene3D" id="3.50.50.60">
    <property type="entry name" value="FAD/NAD(P)-binding domain"/>
    <property type="match status" value="1"/>
</dbReference>
<dbReference type="InterPro" id="IPR002937">
    <property type="entry name" value="Amino_oxidase"/>
</dbReference>
<proteinExistence type="predicted"/>
<dbReference type="GO" id="GO:0016491">
    <property type="term" value="F:oxidoreductase activity"/>
    <property type="evidence" value="ECO:0007669"/>
    <property type="project" value="InterPro"/>
</dbReference>